<feature type="compositionally biased region" description="Polar residues" evidence="9">
    <location>
        <begin position="379"/>
        <end position="398"/>
    </location>
</feature>
<evidence type="ECO:0000256" key="1">
    <source>
        <dbReference type="ARBA" id="ARBA00004123"/>
    </source>
</evidence>
<feature type="region of interest" description="Disordered" evidence="9">
    <location>
        <begin position="1"/>
        <end position="36"/>
    </location>
</feature>
<feature type="region of interest" description="Disordered" evidence="9">
    <location>
        <begin position="1147"/>
        <end position="1226"/>
    </location>
</feature>
<feature type="compositionally biased region" description="Low complexity" evidence="9">
    <location>
        <begin position="1147"/>
        <end position="1157"/>
    </location>
</feature>
<evidence type="ECO:0000256" key="2">
    <source>
        <dbReference type="ARBA" id="ARBA00004286"/>
    </source>
</evidence>
<dbReference type="Pfam" id="PF17907">
    <property type="entry name" value="AWS"/>
    <property type="match status" value="1"/>
</dbReference>
<feature type="compositionally biased region" description="Acidic residues" evidence="9">
    <location>
        <begin position="1250"/>
        <end position="1260"/>
    </location>
</feature>
<dbReference type="PROSITE" id="PS50868">
    <property type="entry name" value="POST_SET"/>
    <property type="match status" value="1"/>
</dbReference>
<dbReference type="Proteomes" id="UP001583186">
    <property type="component" value="Unassembled WGS sequence"/>
</dbReference>
<dbReference type="Gene3D" id="2.170.270.10">
    <property type="entry name" value="SET domain"/>
    <property type="match status" value="1"/>
</dbReference>
<feature type="region of interest" description="Disordered" evidence="9">
    <location>
        <begin position="106"/>
        <end position="417"/>
    </location>
</feature>
<comment type="subcellular location">
    <subcellularLocation>
        <location evidence="2">Chromosome</location>
    </subcellularLocation>
    <subcellularLocation>
        <location evidence="1">Nucleus</location>
    </subcellularLocation>
</comment>
<keyword evidence="7" id="KW-0539">Nucleus</keyword>
<gene>
    <name evidence="13" type="ORF">Sste5346_005863</name>
</gene>
<feature type="compositionally biased region" description="Low complexity" evidence="9">
    <location>
        <begin position="323"/>
        <end position="364"/>
    </location>
</feature>
<evidence type="ECO:0000256" key="9">
    <source>
        <dbReference type="SAM" id="MobiDB-lite"/>
    </source>
</evidence>
<feature type="compositionally biased region" description="Low complexity" evidence="9">
    <location>
        <begin position="280"/>
        <end position="296"/>
    </location>
</feature>
<evidence type="ECO:0000256" key="3">
    <source>
        <dbReference type="ARBA" id="ARBA00022454"/>
    </source>
</evidence>
<evidence type="ECO:0000259" key="12">
    <source>
        <dbReference type="PROSITE" id="PS51215"/>
    </source>
</evidence>
<dbReference type="PROSITE" id="PS50280">
    <property type="entry name" value="SET"/>
    <property type="match status" value="1"/>
</dbReference>
<feature type="compositionally biased region" description="Low complexity" evidence="9">
    <location>
        <begin position="951"/>
        <end position="982"/>
    </location>
</feature>
<reference evidence="13 14" key="1">
    <citation type="journal article" date="2024" name="IMA Fungus">
        <title>IMA Genome - F19 : A genome assembly and annotation guide to empower mycologists, including annotated draft genome sequences of Ceratocystis pirilliformis, Diaporthe australafricana, Fusarium ophioides, Paecilomyces lecythidis, and Sporothrix stenoceras.</title>
        <authorList>
            <person name="Aylward J."/>
            <person name="Wilson A.M."/>
            <person name="Visagie C.M."/>
            <person name="Spraker J."/>
            <person name="Barnes I."/>
            <person name="Buitendag C."/>
            <person name="Ceriani C."/>
            <person name="Del Mar Angel L."/>
            <person name="du Plessis D."/>
            <person name="Fuchs T."/>
            <person name="Gasser K."/>
            <person name="Kramer D."/>
            <person name="Li W."/>
            <person name="Munsamy K."/>
            <person name="Piso A."/>
            <person name="Price J.L."/>
            <person name="Sonnekus B."/>
            <person name="Thomas C."/>
            <person name="van der Nest A."/>
            <person name="van Dijk A."/>
            <person name="van Heerden A."/>
            <person name="van Vuuren N."/>
            <person name="Yilmaz N."/>
            <person name="Duong T.A."/>
            <person name="van der Merwe N.A."/>
            <person name="Wingfield M.J."/>
            <person name="Wingfield B.D."/>
        </authorList>
    </citation>
    <scope>NUCLEOTIDE SEQUENCE [LARGE SCALE GENOMIC DNA]</scope>
    <source>
        <strain evidence="13 14">CMW 5346</strain>
    </source>
</reference>
<dbReference type="SUPFAM" id="SSF82199">
    <property type="entry name" value="SET domain"/>
    <property type="match status" value="1"/>
</dbReference>
<dbReference type="InterPro" id="IPR006560">
    <property type="entry name" value="AWS_dom"/>
</dbReference>
<proteinExistence type="predicted"/>
<sequence>MLPVKEESPAGTGLSELPIFSGARGSAQSTPASTLSNVSRAMLTKPESDMLITSAVAATISSGGAILSDTMPTTPPYNPHSTPPPQYIDDAEYISRHVAAAVAAETTTPPDDEFMDDAGSNAESECPALEDESPYDALYRDSEFADDAVPAFPQPSTKPTTTTQPDNRHSSHNGSAVVDVDMTDATEQEPETHSGSVSHANGAQDENHGSDRRQVNGTNEAATLSASTPLVSTSQFDQETPSQATPSEDTIATRRPMRMARLSKPAAPESPKPARQAAKPASNAEESAPGPAPGAEDGTSAATPGADVETPSSEAPVRRASKRVSLAAAAAAAAASPLAKQATTAAAKQAVAMASPKPKAAPAKMTKDTSPPIERRATRQSGLPTDLTIPQPSPQITASGKRRRRDSEKPTLEDLPRELRRLQDTKEFTHVDEEPVVYTVWSNGRYVPANANGEPLVDKNAAKKAAKAAKAAEEAEKKKAEEEAAAERKAAEEKAAAEAALPKKRVKKWMTQGLYAGMPTPSNPAAGLTATERKELAKLPELSKKYPPNKVLPMPIYNGLRSLIQGRDFKMPFDVFNPLPPGQPKPVKYGRFSKNRFVGEAHAIWKKSPNYDDSASKCVCKPETGCDEDCQNRIMLYECNDDICNVGADRCSNREFQRLAERTASKNPYHIGVEVFKTVDRGHGIRASRAFRPGQIIMEYIGEIITEEESDRRMNELYKDNACYYLMSFDQSLIIDGTSGSIARFVNHSCSPNCRMIKWIVSGQPRIALFAGDRPIQTGEELTYDYNFDPYSAKNVQGCLCGADNCRGVLGPRKSEKAVSKAAAEKAAAEKKAKGGNGSAKRKHDAYSMDDSDDTDAASSGPASKKMKVTEAQVKSPVRPVKKATKPPLPKKVVTTTKAALEALAANAARIARLTKASHAARDARIAKAKAKRDAEEAAAAKAKRSKAAKSSKAASSAKATPSKAGSSSATKPAAKVVKAGKGTKVVKTAKGLKASKNTVSKELKTPAKTASKNVKPTKTVQTAKSPARKPATSTAKNSKPVSKPAPKPADKKSASTAQKRATTPVSDDDNSSPSKQPATPQSAHKATPMAQAVAKRSKAAAAAQAASTATAAKKLAASSRSANKIVSKVFAKAKVPVKPLPVKKAAAAKKAGATPPTRIIVATTSDNTPAKRGRGRPRLVAKEPIDVDAVDETPDNAAVVEANNTENVAAGPSAATEADEEEELAAQLATEAAANTSVFEDSALYDTTFDDSMMDDTAGDDAPAKPEPRPRKPRLRKMSKAQKLREKRQLVAARRLAAKQDGSYVPKRGPGRPRKYVKISELQASIADTTMADASSPARTSISTPASALATPATAAADTASPSDAAGTPTPVARPAKGKIEYGVARRGDVEEFKAARARAKARIERMNGTSSADESTAPAEQTATTTTTTTTASAAIRSAVYNAAEDVIHVAPGERVPQV</sequence>
<feature type="compositionally biased region" description="Low complexity" evidence="9">
    <location>
        <begin position="1197"/>
        <end position="1217"/>
    </location>
</feature>
<feature type="region of interest" description="Disordered" evidence="9">
    <location>
        <begin position="998"/>
        <end position="1122"/>
    </location>
</feature>
<dbReference type="PANTHER" id="PTHR22884">
    <property type="entry name" value="SET DOMAIN PROTEINS"/>
    <property type="match status" value="1"/>
</dbReference>
<evidence type="ECO:0000256" key="5">
    <source>
        <dbReference type="ARBA" id="ARBA00022679"/>
    </source>
</evidence>
<keyword evidence="3" id="KW-0158">Chromosome</keyword>
<dbReference type="InterPro" id="IPR046341">
    <property type="entry name" value="SET_dom_sf"/>
</dbReference>
<evidence type="ECO:0000256" key="8">
    <source>
        <dbReference type="SAM" id="Coils"/>
    </source>
</evidence>
<dbReference type="InterPro" id="IPR050777">
    <property type="entry name" value="SET2_Histone-Lys_MeTrsfase"/>
</dbReference>
<keyword evidence="4" id="KW-0489">Methyltransferase</keyword>
<evidence type="ECO:0000313" key="14">
    <source>
        <dbReference type="Proteomes" id="UP001583186"/>
    </source>
</evidence>
<feature type="region of interest" description="Disordered" evidence="9">
    <location>
        <begin position="1329"/>
        <end position="1380"/>
    </location>
</feature>
<evidence type="ECO:0000256" key="4">
    <source>
        <dbReference type="ARBA" id="ARBA00022603"/>
    </source>
</evidence>
<feature type="domain" description="Post-SET" evidence="11">
    <location>
        <begin position="795"/>
        <end position="811"/>
    </location>
</feature>
<feature type="region of interest" description="Disordered" evidence="9">
    <location>
        <begin position="1250"/>
        <end position="1317"/>
    </location>
</feature>
<protein>
    <recommendedName>
        <fullName evidence="15">Histone-lysine N-methyltransferase ASH1L</fullName>
    </recommendedName>
</protein>
<feature type="compositionally biased region" description="Low complexity" evidence="9">
    <location>
        <begin position="154"/>
        <end position="165"/>
    </location>
</feature>
<feature type="region of interest" description="Disordered" evidence="9">
    <location>
        <begin position="1404"/>
        <end position="1432"/>
    </location>
</feature>
<feature type="domain" description="AWS" evidence="12">
    <location>
        <begin position="613"/>
        <end position="660"/>
    </location>
</feature>
<feature type="region of interest" description="Disordered" evidence="9">
    <location>
        <begin position="828"/>
        <end position="888"/>
    </location>
</feature>
<feature type="compositionally biased region" description="Low complexity" evidence="9">
    <location>
        <begin position="1341"/>
        <end position="1367"/>
    </location>
</feature>
<evidence type="ECO:0000259" key="11">
    <source>
        <dbReference type="PROSITE" id="PS50868"/>
    </source>
</evidence>
<feature type="compositionally biased region" description="Polar residues" evidence="9">
    <location>
        <begin position="215"/>
        <end position="250"/>
    </location>
</feature>
<dbReference type="SMART" id="SM00570">
    <property type="entry name" value="AWS"/>
    <property type="match status" value="1"/>
</dbReference>
<evidence type="ECO:0000259" key="10">
    <source>
        <dbReference type="PROSITE" id="PS50280"/>
    </source>
</evidence>
<feature type="compositionally biased region" description="Basic and acidic residues" evidence="9">
    <location>
        <begin position="205"/>
        <end position="214"/>
    </location>
</feature>
<evidence type="ECO:0008006" key="15">
    <source>
        <dbReference type="Google" id="ProtNLM"/>
    </source>
</evidence>
<feature type="compositionally biased region" description="Polar residues" evidence="9">
    <location>
        <begin position="1057"/>
        <end position="1085"/>
    </location>
</feature>
<dbReference type="SMART" id="SM00384">
    <property type="entry name" value="AT_hook"/>
    <property type="match status" value="2"/>
</dbReference>
<organism evidence="13 14">
    <name type="scientific">Sporothrix stenoceras</name>
    <dbReference type="NCBI Taxonomy" id="5173"/>
    <lineage>
        <taxon>Eukaryota</taxon>
        <taxon>Fungi</taxon>
        <taxon>Dikarya</taxon>
        <taxon>Ascomycota</taxon>
        <taxon>Pezizomycotina</taxon>
        <taxon>Sordariomycetes</taxon>
        <taxon>Sordariomycetidae</taxon>
        <taxon>Ophiostomatales</taxon>
        <taxon>Ophiostomataceae</taxon>
        <taxon>Sporothrix</taxon>
    </lineage>
</organism>
<dbReference type="SMART" id="SM00317">
    <property type="entry name" value="SET"/>
    <property type="match status" value="1"/>
</dbReference>
<keyword evidence="14" id="KW-1185">Reference proteome</keyword>
<evidence type="ECO:0000256" key="6">
    <source>
        <dbReference type="ARBA" id="ARBA00022691"/>
    </source>
</evidence>
<feature type="compositionally biased region" description="Polar residues" evidence="9">
    <location>
        <begin position="1009"/>
        <end position="1025"/>
    </location>
</feature>
<dbReference type="InterPro" id="IPR001214">
    <property type="entry name" value="SET_dom"/>
</dbReference>
<name>A0ABR3Z4D5_9PEZI</name>
<feature type="compositionally biased region" description="Low complexity" evidence="9">
    <location>
        <begin position="1091"/>
        <end position="1122"/>
    </location>
</feature>
<keyword evidence="5" id="KW-0808">Transferase</keyword>
<feature type="compositionally biased region" description="Low complexity" evidence="9">
    <location>
        <begin position="1418"/>
        <end position="1432"/>
    </location>
</feature>
<dbReference type="EMBL" id="JAWCUI010000033">
    <property type="protein sequence ID" value="KAL1894364.1"/>
    <property type="molecule type" value="Genomic_DNA"/>
</dbReference>
<keyword evidence="8" id="KW-0175">Coiled coil</keyword>
<feature type="domain" description="SET" evidence="10">
    <location>
        <begin position="671"/>
        <end position="787"/>
    </location>
</feature>
<dbReference type="Pfam" id="PF00856">
    <property type="entry name" value="SET"/>
    <property type="match status" value="1"/>
</dbReference>
<feature type="compositionally biased region" description="Basic residues" evidence="9">
    <location>
        <begin position="1272"/>
        <end position="1283"/>
    </location>
</feature>
<keyword evidence="6" id="KW-0949">S-adenosyl-L-methionine</keyword>
<evidence type="ECO:0000256" key="7">
    <source>
        <dbReference type="ARBA" id="ARBA00023242"/>
    </source>
</evidence>
<feature type="compositionally biased region" description="Basic and acidic residues" evidence="9">
    <location>
        <begin position="405"/>
        <end position="417"/>
    </location>
</feature>
<comment type="caution">
    <text evidence="13">The sequence shown here is derived from an EMBL/GenBank/DDBJ whole genome shotgun (WGS) entry which is preliminary data.</text>
</comment>
<feature type="coiled-coil region" evidence="8">
    <location>
        <begin position="458"/>
        <end position="497"/>
    </location>
</feature>
<feature type="compositionally biased region" description="Polar residues" evidence="9">
    <location>
        <begin position="26"/>
        <end position="36"/>
    </location>
</feature>
<evidence type="ECO:0000313" key="13">
    <source>
        <dbReference type="EMBL" id="KAL1894364.1"/>
    </source>
</evidence>
<accession>A0ABR3Z4D5</accession>
<feature type="region of interest" description="Disordered" evidence="9">
    <location>
        <begin position="937"/>
        <end position="982"/>
    </location>
</feature>
<dbReference type="InterPro" id="IPR017956">
    <property type="entry name" value="AT_hook_DNA-bd_motif"/>
</dbReference>
<dbReference type="InterPro" id="IPR003616">
    <property type="entry name" value="Post-SET_dom"/>
</dbReference>
<feature type="compositionally biased region" description="Low complexity" evidence="9">
    <location>
        <begin position="1036"/>
        <end position="1045"/>
    </location>
</feature>
<dbReference type="PROSITE" id="PS51215">
    <property type="entry name" value="AWS"/>
    <property type="match status" value="1"/>
</dbReference>